<dbReference type="InterPro" id="IPR041373">
    <property type="entry name" value="RT_RNaseH"/>
</dbReference>
<evidence type="ECO:0000256" key="5">
    <source>
        <dbReference type="ARBA" id="ARBA00022801"/>
    </source>
</evidence>
<accession>A0A9Q3IUZ4</accession>
<name>A0A9Q3IUZ4_9BASI</name>
<evidence type="ECO:0000259" key="7">
    <source>
        <dbReference type="Pfam" id="PF17917"/>
    </source>
</evidence>
<dbReference type="EMBL" id="AVOT02056056">
    <property type="protein sequence ID" value="MBW0550484.1"/>
    <property type="molecule type" value="Genomic_DNA"/>
</dbReference>
<keyword evidence="9" id="KW-1185">Reference proteome</keyword>
<dbReference type="Proteomes" id="UP000765509">
    <property type="component" value="Unassembled WGS sequence"/>
</dbReference>
<evidence type="ECO:0000256" key="2">
    <source>
        <dbReference type="ARBA" id="ARBA00022695"/>
    </source>
</evidence>
<dbReference type="GO" id="GO:0016787">
    <property type="term" value="F:hydrolase activity"/>
    <property type="evidence" value="ECO:0007669"/>
    <property type="project" value="UniProtKB-KW"/>
</dbReference>
<dbReference type="GO" id="GO:0003964">
    <property type="term" value="F:RNA-directed DNA polymerase activity"/>
    <property type="evidence" value="ECO:0007669"/>
    <property type="project" value="UniProtKB-KW"/>
</dbReference>
<evidence type="ECO:0000256" key="1">
    <source>
        <dbReference type="ARBA" id="ARBA00022679"/>
    </source>
</evidence>
<keyword evidence="5" id="KW-0378">Hydrolase</keyword>
<sequence length="145" mass="17119">MKCLCLVWDLEKLHYFLDGTLFDVITDCNALKTLLNKKTPNRQILRWQTSIQESRGYMTLVHKLANTYQYSDVVSRWALPNTPENPAWVPQEEHHIESICVTDIAKYLFNRFRESYKMEMNCQILSQLLVKVCKDPSLYSKLDEL</sequence>
<dbReference type="AlphaFoldDB" id="A0A9Q3IUZ4"/>
<keyword evidence="3" id="KW-0540">Nuclease</keyword>
<gene>
    <name evidence="8" type="ORF">O181_090199</name>
</gene>
<reference evidence="8" key="1">
    <citation type="submission" date="2021-03" db="EMBL/GenBank/DDBJ databases">
        <title>Draft genome sequence of rust myrtle Austropuccinia psidii MF-1, a brazilian biotype.</title>
        <authorList>
            <person name="Quecine M.C."/>
            <person name="Pachon D.M.R."/>
            <person name="Bonatelli M.L."/>
            <person name="Correr F.H."/>
            <person name="Franceschini L.M."/>
            <person name="Leite T.F."/>
            <person name="Margarido G.R.A."/>
            <person name="Almeida C.A."/>
            <person name="Ferrarezi J.A."/>
            <person name="Labate C.A."/>
        </authorList>
    </citation>
    <scope>NUCLEOTIDE SEQUENCE</scope>
    <source>
        <strain evidence="8">MF-1</strain>
    </source>
</reference>
<evidence type="ECO:0000256" key="3">
    <source>
        <dbReference type="ARBA" id="ARBA00022722"/>
    </source>
</evidence>
<evidence type="ECO:0000256" key="6">
    <source>
        <dbReference type="ARBA" id="ARBA00022918"/>
    </source>
</evidence>
<dbReference type="Pfam" id="PF17917">
    <property type="entry name" value="RT_RNaseH"/>
    <property type="match status" value="1"/>
</dbReference>
<evidence type="ECO:0000313" key="9">
    <source>
        <dbReference type="Proteomes" id="UP000765509"/>
    </source>
</evidence>
<keyword evidence="1" id="KW-0808">Transferase</keyword>
<evidence type="ECO:0000256" key="4">
    <source>
        <dbReference type="ARBA" id="ARBA00022759"/>
    </source>
</evidence>
<feature type="domain" description="Reverse transcriptase RNase H-like" evidence="7">
    <location>
        <begin position="2"/>
        <end position="53"/>
    </location>
</feature>
<keyword evidence="2" id="KW-0548">Nucleotidyltransferase</keyword>
<proteinExistence type="predicted"/>
<protein>
    <recommendedName>
        <fullName evidence="7">Reverse transcriptase RNase H-like domain-containing protein</fullName>
    </recommendedName>
</protein>
<keyword evidence="4" id="KW-0255">Endonuclease</keyword>
<dbReference type="GO" id="GO:0004519">
    <property type="term" value="F:endonuclease activity"/>
    <property type="evidence" value="ECO:0007669"/>
    <property type="project" value="UniProtKB-KW"/>
</dbReference>
<comment type="caution">
    <text evidence="8">The sequence shown here is derived from an EMBL/GenBank/DDBJ whole genome shotgun (WGS) entry which is preliminary data.</text>
</comment>
<organism evidence="8 9">
    <name type="scientific">Austropuccinia psidii MF-1</name>
    <dbReference type="NCBI Taxonomy" id="1389203"/>
    <lineage>
        <taxon>Eukaryota</taxon>
        <taxon>Fungi</taxon>
        <taxon>Dikarya</taxon>
        <taxon>Basidiomycota</taxon>
        <taxon>Pucciniomycotina</taxon>
        <taxon>Pucciniomycetes</taxon>
        <taxon>Pucciniales</taxon>
        <taxon>Sphaerophragmiaceae</taxon>
        <taxon>Austropuccinia</taxon>
    </lineage>
</organism>
<evidence type="ECO:0000313" key="8">
    <source>
        <dbReference type="EMBL" id="MBW0550484.1"/>
    </source>
</evidence>
<keyword evidence="6" id="KW-0695">RNA-directed DNA polymerase</keyword>